<keyword evidence="4 7" id="KW-1133">Transmembrane helix</keyword>
<evidence type="ECO:0000256" key="2">
    <source>
        <dbReference type="ARBA" id="ARBA00022475"/>
    </source>
</evidence>
<comment type="caution">
    <text evidence="8">The sequence shown here is derived from an EMBL/GenBank/DDBJ whole genome shotgun (WGS) entry which is preliminary data.</text>
</comment>
<feature type="compositionally biased region" description="Basic and acidic residues" evidence="6">
    <location>
        <begin position="303"/>
        <end position="320"/>
    </location>
</feature>
<dbReference type="InterPro" id="IPR019108">
    <property type="entry name" value="Caa3_assmbl_CtaG-rel"/>
</dbReference>
<evidence type="ECO:0000313" key="8">
    <source>
        <dbReference type="EMBL" id="RNE66982.1"/>
    </source>
</evidence>
<evidence type="ECO:0000256" key="1">
    <source>
        <dbReference type="ARBA" id="ARBA00004651"/>
    </source>
</evidence>
<feature type="transmembrane region" description="Helical" evidence="7">
    <location>
        <begin position="157"/>
        <end position="180"/>
    </location>
</feature>
<evidence type="ECO:0000256" key="4">
    <source>
        <dbReference type="ARBA" id="ARBA00022989"/>
    </source>
</evidence>
<keyword evidence="9" id="KW-1185">Reference proteome</keyword>
<evidence type="ECO:0000256" key="7">
    <source>
        <dbReference type="SAM" id="Phobius"/>
    </source>
</evidence>
<evidence type="ECO:0000256" key="3">
    <source>
        <dbReference type="ARBA" id="ARBA00022692"/>
    </source>
</evidence>
<comment type="subcellular location">
    <subcellularLocation>
        <location evidence="1">Cell membrane</location>
        <topology evidence="1">Multi-pass membrane protein</topology>
    </subcellularLocation>
</comment>
<dbReference type="Proteomes" id="UP000279859">
    <property type="component" value="Unassembled WGS sequence"/>
</dbReference>
<evidence type="ECO:0000313" key="9">
    <source>
        <dbReference type="Proteomes" id="UP000279859"/>
    </source>
</evidence>
<organism evidence="8 9">
    <name type="scientific">Cryobacterium tepidiphilum</name>
    <dbReference type="NCBI Taxonomy" id="2486026"/>
    <lineage>
        <taxon>Bacteria</taxon>
        <taxon>Bacillati</taxon>
        <taxon>Actinomycetota</taxon>
        <taxon>Actinomycetes</taxon>
        <taxon>Micrococcales</taxon>
        <taxon>Microbacteriaceae</taxon>
        <taxon>Cryobacterium</taxon>
    </lineage>
</organism>
<dbReference type="Pfam" id="PF09678">
    <property type="entry name" value="Caa3_CtaG"/>
    <property type="match status" value="1"/>
</dbReference>
<feature type="transmembrane region" description="Helical" evidence="7">
    <location>
        <begin position="18"/>
        <end position="40"/>
    </location>
</feature>
<keyword evidence="5 7" id="KW-0472">Membrane</keyword>
<evidence type="ECO:0000256" key="6">
    <source>
        <dbReference type="SAM" id="MobiDB-lite"/>
    </source>
</evidence>
<protein>
    <submittedName>
        <fullName evidence="8">Cytochrome c oxidase assembly protein</fullName>
    </submittedName>
</protein>
<reference evidence="8 9" key="1">
    <citation type="submission" date="2018-11" db="EMBL/GenBank/DDBJ databases">
        <title>Cryobacterium sp. nov., isolated from rhizosphere soil of lettuce.</title>
        <authorList>
            <person name="Wang Y."/>
        </authorList>
    </citation>
    <scope>NUCLEOTIDE SEQUENCE [LARGE SCALE GENOMIC DNA]</scope>
    <source>
        <strain evidence="8 9">NEAU-85</strain>
    </source>
</reference>
<feature type="transmembrane region" description="Helical" evidence="7">
    <location>
        <begin position="84"/>
        <end position="105"/>
    </location>
</feature>
<feature type="compositionally biased region" description="Basic and acidic residues" evidence="6">
    <location>
        <begin position="270"/>
        <end position="290"/>
    </location>
</feature>
<keyword evidence="3 7" id="KW-0812">Transmembrane</keyword>
<dbReference type="GO" id="GO:0005886">
    <property type="term" value="C:plasma membrane"/>
    <property type="evidence" value="ECO:0007669"/>
    <property type="project" value="UniProtKB-SubCell"/>
</dbReference>
<gene>
    <name evidence="8" type="ORF">EEJ31_01890</name>
</gene>
<proteinExistence type="predicted"/>
<sequence>MRVALEVAHEHGAVAQDLPALCVSLTLVAAGAIYAASVLRNLPERPWPTDRIGAWLCGLAAVWGALISPLAARETLFDHVLVHVLLGLVAPLLLVLAAPVTLALRALAAVPARRLAALLASPPVRVLLHPLVAAVLSAGGLWVLYTTPLYALAQPATPMAIVVDVYLFASGCLFAAAMIGSGSARVGFRLRLVLMIVVLGAHVVLGQRVVAHPPVVVAAGEATSDALLLAALAVAVDLVLIVVLWRRWTAASGGRGAVSSAGSALGGEVEAVRGDDEREPGQPEHPRGQDISEPVVSQVDAAEPDRQGEQRTDHDREDAR</sequence>
<feature type="transmembrane region" description="Helical" evidence="7">
    <location>
        <begin position="52"/>
        <end position="72"/>
    </location>
</feature>
<feature type="transmembrane region" description="Helical" evidence="7">
    <location>
        <begin position="126"/>
        <end position="145"/>
    </location>
</feature>
<feature type="transmembrane region" description="Helical" evidence="7">
    <location>
        <begin position="226"/>
        <end position="245"/>
    </location>
</feature>
<name>A0A3M8LQ39_9MICO</name>
<evidence type="ECO:0000256" key="5">
    <source>
        <dbReference type="ARBA" id="ARBA00023136"/>
    </source>
</evidence>
<feature type="transmembrane region" description="Helical" evidence="7">
    <location>
        <begin position="192"/>
        <end position="211"/>
    </location>
</feature>
<dbReference type="EMBL" id="RDSR01000002">
    <property type="protein sequence ID" value="RNE66982.1"/>
    <property type="molecule type" value="Genomic_DNA"/>
</dbReference>
<dbReference type="AlphaFoldDB" id="A0A3M8LQ39"/>
<dbReference type="OrthoDB" id="5024156at2"/>
<accession>A0A3M8LQ39</accession>
<feature type="region of interest" description="Disordered" evidence="6">
    <location>
        <begin position="254"/>
        <end position="320"/>
    </location>
</feature>
<feature type="compositionally biased region" description="Low complexity" evidence="6">
    <location>
        <begin position="257"/>
        <end position="269"/>
    </location>
</feature>
<keyword evidence="2" id="KW-1003">Cell membrane</keyword>